<feature type="transmembrane region" description="Helical" evidence="16">
    <location>
        <begin position="17"/>
        <end position="37"/>
    </location>
</feature>
<evidence type="ECO:0000256" key="9">
    <source>
        <dbReference type="ARBA" id="ARBA00032370"/>
    </source>
</evidence>
<dbReference type="GO" id="GO:0005886">
    <property type="term" value="C:plasma membrane"/>
    <property type="evidence" value="ECO:0007669"/>
    <property type="project" value="TreeGrafter"/>
</dbReference>
<sequence>MITDFAHIKEGIKGDRFLWTIIILLSLCSLLAVYSASISLTKYNSDNTLFFLFKHVPFILGGLVLAWIVSQVQYSEFSRLAPVLLIIAVILLVWAMFFGVNVNQAKRWIQVPFLDITFQVSDFAKIALICYVARSISAKQDYIKSFKTAFVPIMLPVLVVCGLIAPSNFSTSALLFVCCIMMLFVGRVSIKYILILGLFGILMFAFLIFIGQFLPDSIRVSTWISRINEFIYVEEGGYQVQQAKIAIARGGLFGQGPGNSMLRNFIPYSYADFIYAIICEEWGILLGGIGLIVIYLMLLGHCVSVVTKTPKAFGAMLTIGIGFNIVMQAFANMGVSLGVVPVTGLTLPFVSMGGTSLLFTSIAFGMIISVSKNINALKLEPDTHVDLDQNVSSNEGID</sequence>
<keyword evidence="4 16" id="KW-0812">Transmembrane</keyword>
<accession>A0A9D7SCJ4</accession>
<dbReference type="GO" id="GO:0032153">
    <property type="term" value="C:cell division site"/>
    <property type="evidence" value="ECO:0007669"/>
    <property type="project" value="TreeGrafter"/>
</dbReference>
<gene>
    <name evidence="17" type="ORF">IPO85_14530</name>
</gene>
<feature type="transmembrane region" description="Helical" evidence="16">
    <location>
        <begin position="345"/>
        <end position="368"/>
    </location>
</feature>
<keyword evidence="8 16" id="KW-0472">Membrane</keyword>
<evidence type="ECO:0000256" key="3">
    <source>
        <dbReference type="ARBA" id="ARBA00022679"/>
    </source>
</evidence>
<feature type="transmembrane region" description="Helical" evidence="16">
    <location>
        <begin position="193"/>
        <end position="214"/>
    </location>
</feature>
<protein>
    <recommendedName>
        <fullName evidence="12">Probable peptidoglycan glycosyltransferase FtsW</fullName>
        <ecNumber evidence="14">2.4.99.28</ecNumber>
    </recommendedName>
    <alternativeName>
        <fullName evidence="13">Cell division protein FtsW</fullName>
    </alternativeName>
    <alternativeName>
        <fullName evidence="10">Cell wall polymerase</fullName>
    </alternativeName>
    <alternativeName>
        <fullName evidence="9">Peptidoglycan polymerase</fullName>
    </alternativeName>
</protein>
<dbReference type="GO" id="GO:0009252">
    <property type="term" value="P:peptidoglycan biosynthetic process"/>
    <property type="evidence" value="ECO:0007669"/>
    <property type="project" value="UniProtKB-KW"/>
</dbReference>
<organism evidence="17 18">
    <name type="scientific">Candidatus Defluviibacterium haderslevense</name>
    <dbReference type="NCBI Taxonomy" id="2981993"/>
    <lineage>
        <taxon>Bacteria</taxon>
        <taxon>Pseudomonadati</taxon>
        <taxon>Bacteroidota</taxon>
        <taxon>Saprospiria</taxon>
        <taxon>Saprospirales</taxon>
        <taxon>Saprospiraceae</taxon>
        <taxon>Candidatus Defluviibacterium</taxon>
    </lineage>
</organism>
<evidence type="ECO:0000313" key="18">
    <source>
        <dbReference type="Proteomes" id="UP000808349"/>
    </source>
</evidence>
<name>A0A9D7SCJ4_9BACT</name>
<evidence type="ECO:0000256" key="1">
    <source>
        <dbReference type="ARBA" id="ARBA00004141"/>
    </source>
</evidence>
<evidence type="ECO:0000256" key="14">
    <source>
        <dbReference type="ARBA" id="ARBA00044770"/>
    </source>
</evidence>
<evidence type="ECO:0000313" key="17">
    <source>
        <dbReference type="EMBL" id="MBK9718699.1"/>
    </source>
</evidence>
<comment type="similarity">
    <text evidence="11">Belongs to the SEDS family. FtsW subfamily.</text>
</comment>
<dbReference type="Proteomes" id="UP000808349">
    <property type="component" value="Unassembled WGS sequence"/>
</dbReference>
<feature type="transmembrane region" description="Helical" evidence="16">
    <location>
        <begin position="312"/>
        <end position="333"/>
    </location>
</feature>
<dbReference type="EC" id="2.4.99.28" evidence="14"/>
<evidence type="ECO:0000256" key="13">
    <source>
        <dbReference type="ARBA" id="ARBA00041418"/>
    </source>
</evidence>
<dbReference type="GO" id="GO:0051301">
    <property type="term" value="P:cell division"/>
    <property type="evidence" value="ECO:0007669"/>
    <property type="project" value="InterPro"/>
</dbReference>
<feature type="transmembrane region" description="Helical" evidence="16">
    <location>
        <begin position="80"/>
        <end position="100"/>
    </location>
</feature>
<dbReference type="Pfam" id="PF01098">
    <property type="entry name" value="FTSW_RODA_SPOVE"/>
    <property type="match status" value="1"/>
</dbReference>
<keyword evidence="7 16" id="KW-1133">Transmembrane helix</keyword>
<evidence type="ECO:0000256" key="2">
    <source>
        <dbReference type="ARBA" id="ARBA00022676"/>
    </source>
</evidence>
<evidence type="ECO:0000256" key="7">
    <source>
        <dbReference type="ARBA" id="ARBA00022989"/>
    </source>
</evidence>
<dbReference type="EMBL" id="JADKFW010000012">
    <property type="protein sequence ID" value="MBK9718699.1"/>
    <property type="molecule type" value="Genomic_DNA"/>
</dbReference>
<evidence type="ECO:0000256" key="8">
    <source>
        <dbReference type="ARBA" id="ARBA00023136"/>
    </source>
</evidence>
<proteinExistence type="inferred from homology"/>
<dbReference type="AlphaFoldDB" id="A0A9D7SCJ4"/>
<evidence type="ECO:0000256" key="10">
    <source>
        <dbReference type="ARBA" id="ARBA00033270"/>
    </source>
</evidence>
<dbReference type="GO" id="GO:0008360">
    <property type="term" value="P:regulation of cell shape"/>
    <property type="evidence" value="ECO:0007669"/>
    <property type="project" value="UniProtKB-KW"/>
</dbReference>
<keyword evidence="2" id="KW-0328">Glycosyltransferase</keyword>
<comment type="caution">
    <text evidence="17">The sequence shown here is derived from an EMBL/GenBank/DDBJ whole genome shotgun (WGS) entry which is preliminary data.</text>
</comment>
<keyword evidence="6" id="KW-0573">Peptidoglycan synthesis</keyword>
<feature type="transmembrane region" description="Helical" evidence="16">
    <location>
        <begin position="49"/>
        <end position="68"/>
    </location>
</feature>
<dbReference type="InterPro" id="IPR001182">
    <property type="entry name" value="FtsW/RodA"/>
</dbReference>
<feature type="transmembrane region" description="Helical" evidence="16">
    <location>
        <begin position="171"/>
        <end position="186"/>
    </location>
</feature>
<dbReference type="PANTHER" id="PTHR30474">
    <property type="entry name" value="CELL CYCLE PROTEIN"/>
    <property type="match status" value="1"/>
</dbReference>
<dbReference type="PANTHER" id="PTHR30474:SF2">
    <property type="entry name" value="PEPTIDOGLYCAN GLYCOSYLTRANSFERASE FTSW-RELATED"/>
    <property type="match status" value="1"/>
</dbReference>
<evidence type="ECO:0000256" key="15">
    <source>
        <dbReference type="ARBA" id="ARBA00049902"/>
    </source>
</evidence>
<evidence type="ECO:0000256" key="4">
    <source>
        <dbReference type="ARBA" id="ARBA00022692"/>
    </source>
</evidence>
<evidence type="ECO:0000256" key="16">
    <source>
        <dbReference type="SAM" id="Phobius"/>
    </source>
</evidence>
<keyword evidence="5" id="KW-0133">Cell shape</keyword>
<comment type="subcellular location">
    <subcellularLocation>
        <location evidence="1">Membrane</location>
        <topology evidence="1">Multi-pass membrane protein</topology>
    </subcellularLocation>
</comment>
<feature type="transmembrane region" description="Helical" evidence="16">
    <location>
        <begin position="273"/>
        <end position="300"/>
    </location>
</feature>
<comment type="catalytic activity">
    <reaction evidence="15">
        <text>[GlcNAc-(1-&gt;4)-Mur2Ac(oyl-L-Ala-gamma-D-Glu-L-Lys-D-Ala-D-Ala)](n)-di-trans,octa-cis-undecaprenyl diphosphate + beta-D-GlcNAc-(1-&gt;4)-Mur2Ac(oyl-L-Ala-gamma-D-Glu-L-Lys-D-Ala-D-Ala)-di-trans,octa-cis-undecaprenyl diphosphate = [GlcNAc-(1-&gt;4)-Mur2Ac(oyl-L-Ala-gamma-D-Glu-L-Lys-D-Ala-D-Ala)](n+1)-di-trans,octa-cis-undecaprenyl diphosphate + di-trans,octa-cis-undecaprenyl diphosphate + H(+)</text>
        <dbReference type="Rhea" id="RHEA:23708"/>
        <dbReference type="Rhea" id="RHEA-COMP:9602"/>
        <dbReference type="Rhea" id="RHEA-COMP:9603"/>
        <dbReference type="ChEBI" id="CHEBI:15378"/>
        <dbReference type="ChEBI" id="CHEBI:58405"/>
        <dbReference type="ChEBI" id="CHEBI:60033"/>
        <dbReference type="ChEBI" id="CHEBI:78435"/>
        <dbReference type="EC" id="2.4.99.28"/>
    </reaction>
</comment>
<evidence type="ECO:0000256" key="5">
    <source>
        <dbReference type="ARBA" id="ARBA00022960"/>
    </source>
</evidence>
<keyword evidence="3" id="KW-0808">Transferase</keyword>
<dbReference type="GO" id="GO:0015648">
    <property type="term" value="F:lipid-linked peptidoglycan transporter activity"/>
    <property type="evidence" value="ECO:0007669"/>
    <property type="project" value="TreeGrafter"/>
</dbReference>
<dbReference type="GO" id="GO:0008955">
    <property type="term" value="F:peptidoglycan glycosyltransferase activity"/>
    <property type="evidence" value="ECO:0007669"/>
    <property type="project" value="UniProtKB-EC"/>
</dbReference>
<evidence type="ECO:0000256" key="12">
    <source>
        <dbReference type="ARBA" id="ARBA00041185"/>
    </source>
</evidence>
<evidence type="ECO:0000256" key="6">
    <source>
        <dbReference type="ARBA" id="ARBA00022984"/>
    </source>
</evidence>
<evidence type="ECO:0000256" key="11">
    <source>
        <dbReference type="ARBA" id="ARBA00038053"/>
    </source>
</evidence>
<feature type="transmembrane region" description="Helical" evidence="16">
    <location>
        <begin position="145"/>
        <end position="165"/>
    </location>
</feature>
<reference evidence="17 18" key="1">
    <citation type="submission" date="2020-10" db="EMBL/GenBank/DDBJ databases">
        <title>Connecting structure to function with the recovery of over 1000 high-quality activated sludge metagenome-assembled genomes encoding full-length rRNA genes using long-read sequencing.</title>
        <authorList>
            <person name="Singleton C.M."/>
            <person name="Petriglieri F."/>
            <person name="Kristensen J.M."/>
            <person name="Kirkegaard R.H."/>
            <person name="Michaelsen T.Y."/>
            <person name="Andersen M.H."/>
            <person name="Karst S.M."/>
            <person name="Dueholm M.S."/>
            <person name="Nielsen P.H."/>
            <person name="Albertsen M."/>
        </authorList>
    </citation>
    <scope>NUCLEOTIDE SEQUENCE [LARGE SCALE GENOMIC DNA]</scope>
    <source>
        <strain evidence="17">Ribe_18-Q3-R11-54_BAT3C.373</strain>
    </source>
</reference>